<dbReference type="AlphaFoldDB" id="A0A0F9C8M1"/>
<dbReference type="GO" id="GO:0003723">
    <property type="term" value="F:RNA binding"/>
    <property type="evidence" value="ECO:0007669"/>
    <property type="project" value="InterPro"/>
</dbReference>
<dbReference type="EMBL" id="LAZR01045490">
    <property type="protein sequence ID" value="KKK98749.1"/>
    <property type="molecule type" value="Genomic_DNA"/>
</dbReference>
<dbReference type="GO" id="GO:0006353">
    <property type="term" value="P:DNA-templated transcription termination"/>
    <property type="evidence" value="ECO:0007669"/>
    <property type="project" value="InterPro"/>
</dbReference>
<evidence type="ECO:0000313" key="1">
    <source>
        <dbReference type="EMBL" id="KKK98749.1"/>
    </source>
</evidence>
<name>A0A0F9C8M1_9ZZZZ</name>
<protein>
    <submittedName>
        <fullName evidence="1">Uncharacterized protein</fullName>
    </submittedName>
</protein>
<organism evidence="1">
    <name type="scientific">marine sediment metagenome</name>
    <dbReference type="NCBI Taxonomy" id="412755"/>
    <lineage>
        <taxon>unclassified sequences</taxon>
        <taxon>metagenomes</taxon>
        <taxon>ecological metagenomes</taxon>
    </lineage>
</organism>
<dbReference type="SUPFAM" id="SSF52540">
    <property type="entry name" value="P-loop containing nucleoside triphosphate hydrolases"/>
    <property type="match status" value="1"/>
</dbReference>
<gene>
    <name evidence="1" type="ORF">LCGC14_2639650</name>
</gene>
<proteinExistence type="predicted"/>
<dbReference type="PANTHER" id="PTHR46425:SF1">
    <property type="entry name" value="TRANSCRIPTION TERMINATION FACTOR RHO"/>
    <property type="match status" value="1"/>
</dbReference>
<accession>A0A0F9C8M1</accession>
<feature type="non-terminal residue" evidence="1">
    <location>
        <position position="222"/>
    </location>
</feature>
<dbReference type="PANTHER" id="PTHR46425">
    <property type="entry name" value="TRANSCRIPTION TERMINATION FACTOR RHO"/>
    <property type="match status" value="1"/>
</dbReference>
<comment type="caution">
    <text evidence="1">The sequence shown here is derived from an EMBL/GenBank/DDBJ whole genome shotgun (WGS) entry which is preliminary data.</text>
</comment>
<reference evidence="1" key="1">
    <citation type="journal article" date="2015" name="Nature">
        <title>Complex archaea that bridge the gap between prokaryotes and eukaryotes.</title>
        <authorList>
            <person name="Spang A."/>
            <person name="Saw J.H."/>
            <person name="Jorgensen S.L."/>
            <person name="Zaremba-Niedzwiedzka K."/>
            <person name="Martijn J."/>
            <person name="Lind A.E."/>
            <person name="van Eijk R."/>
            <person name="Schleper C."/>
            <person name="Guy L."/>
            <person name="Ettema T.J."/>
        </authorList>
    </citation>
    <scope>NUCLEOTIDE SEQUENCE</scope>
</reference>
<dbReference type="GO" id="GO:0005524">
    <property type="term" value="F:ATP binding"/>
    <property type="evidence" value="ECO:0007669"/>
    <property type="project" value="InterPro"/>
</dbReference>
<dbReference type="Gene3D" id="3.40.50.300">
    <property type="entry name" value="P-loop containing nucleotide triphosphate hydrolases"/>
    <property type="match status" value="1"/>
</dbReference>
<sequence length="222" mass="22552">MVRLGFLILFSTILFSVGATADTLELTNGKTMSGTFVGREGESIRFEVDGIIMTVPAANVTNISIGAAAAAPAASAPVATPAPVPVVAAPAPAPAPTAKPTVEAGRALTIRLKETLTTGKQGPGYKFTGTLEGALVVDGITVAPMGSLIYGLVQKSKASGRGGKCVVILLDSITRLARAHNTIISPSGKVLSGGVDSNALQRPKRFFGAARNLEEGGSLTIL</sequence>
<dbReference type="InterPro" id="IPR027417">
    <property type="entry name" value="P-loop_NTPase"/>
</dbReference>
<dbReference type="InterPro" id="IPR004665">
    <property type="entry name" value="Term_rho"/>
</dbReference>
<dbReference type="GO" id="GO:0008186">
    <property type="term" value="F:ATP-dependent activity, acting on RNA"/>
    <property type="evidence" value="ECO:0007669"/>
    <property type="project" value="InterPro"/>
</dbReference>